<reference evidence="5 6" key="1">
    <citation type="submission" date="2020-08" db="EMBL/GenBank/DDBJ databases">
        <title>Hymenobacter sp. S2-20-2 genome sequencing.</title>
        <authorList>
            <person name="Jin L."/>
        </authorList>
    </citation>
    <scope>NUCLEOTIDE SEQUENCE [LARGE SCALE GENOMIC DNA]</scope>
    <source>
        <strain evidence="5 6">S2-20-2</strain>
    </source>
</reference>
<dbReference type="GO" id="GO:0016757">
    <property type="term" value="F:glycosyltransferase activity"/>
    <property type="evidence" value="ECO:0007669"/>
    <property type="project" value="UniProtKB-KW"/>
</dbReference>
<sequence length="332" mass="38006">MSAVQLSIIVPTYNRLHDLQRVLGQLQRMLRPPGLSLEILISDNSTEDDTQQWVEREQPAGMLYHRNAHNLGQYNNCNLALRRARGEWVQILHDDDEITPDYLQALVPYLSDPDLVLVTGRSIFVGTNAADVQQQHDLRLQRLHFTYPARLNGRQLFTQTLQLGCPFIISHSLMRRKAVLAAGSFKEQLRYTGDFDLWLRMMMRGDFQLVDAVMGNYHLHPGNQISTRKTRWAMYMESYCHALYYLAPLHHYDPAGAATFRQALSKEVPKLQFISGQLLHNPSLSRRLNTLLQRHQLQPRTTPASLPYMLLNALPANLGGQLYRGLVSTIPA</sequence>
<evidence type="ECO:0000313" key="6">
    <source>
        <dbReference type="Proteomes" id="UP000515489"/>
    </source>
</evidence>
<dbReference type="KEGG" id="hsk:H4317_13125"/>
<gene>
    <name evidence="5" type="ORF">H4317_13125</name>
</gene>
<dbReference type="PANTHER" id="PTHR43179">
    <property type="entry name" value="RHAMNOSYLTRANSFERASE WBBL"/>
    <property type="match status" value="1"/>
</dbReference>
<organism evidence="5 6">
    <name type="scientific">Hymenobacter sediminicola</name>
    <dbReference type="NCBI Taxonomy" id="2761579"/>
    <lineage>
        <taxon>Bacteria</taxon>
        <taxon>Pseudomonadati</taxon>
        <taxon>Bacteroidota</taxon>
        <taxon>Cytophagia</taxon>
        <taxon>Cytophagales</taxon>
        <taxon>Hymenobacteraceae</taxon>
        <taxon>Hymenobacter</taxon>
    </lineage>
</organism>
<comment type="similarity">
    <text evidence="1">Belongs to the glycosyltransferase 2 family.</text>
</comment>
<dbReference type="RefSeq" id="WP_185887040.1">
    <property type="nucleotide sequence ID" value="NZ_CP060202.1"/>
</dbReference>
<dbReference type="SUPFAM" id="SSF53448">
    <property type="entry name" value="Nucleotide-diphospho-sugar transferases"/>
    <property type="match status" value="1"/>
</dbReference>
<dbReference type="Gene3D" id="3.90.550.10">
    <property type="entry name" value="Spore Coat Polysaccharide Biosynthesis Protein SpsA, Chain A"/>
    <property type="match status" value="1"/>
</dbReference>
<proteinExistence type="inferred from homology"/>
<dbReference type="Proteomes" id="UP000515489">
    <property type="component" value="Chromosome"/>
</dbReference>
<keyword evidence="2" id="KW-0328">Glycosyltransferase</keyword>
<dbReference type="InterPro" id="IPR001173">
    <property type="entry name" value="Glyco_trans_2-like"/>
</dbReference>
<name>A0A7G7W417_9BACT</name>
<evidence type="ECO:0000256" key="3">
    <source>
        <dbReference type="ARBA" id="ARBA00022679"/>
    </source>
</evidence>
<evidence type="ECO:0000259" key="4">
    <source>
        <dbReference type="Pfam" id="PF00535"/>
    </source>
</evidence>
<keyword evidence="6" id="KW-1185">Reference proteome</keyword>
<feature type="domain" description="Glycosyltransferase 2-like" evidence="4">
    <location>
        <begin position="7"/>
        <end position="180"/>
    </location>
</feature>
<keyword evidence="3 5" id="KW-0808">Transferase</keyword>
<dbReference type="PANTHER" id="PTHR43179:SF12">
    <property type="entry name" value="GALACTOFURANOSYLTRANSFERASE GLFT2"/>
    <property type="match status" value="1"/>
</dbReference>
<dbReference type="AlphaFoldDB" id="A0A7G7W417"/>
<dbReference type="EMBL" id="CP060202">
    <property type="protein sequence ID" value="QNH61110.1"/>
    <property type="molecule type" value="Genomic_DNA"/>
</dbReference>
<dbReference type="InterPro" id="IPR029044">
    <property type="entry name" value="Nucleotide-diphossugar_trans"/>
</dbReference>
<dbReference type="Pfam" id="PF00535">
    <property type="entry name" value="Glycos_transf_2"/>
    <property type="match status" value="1"/>
</dbReference>
<evidence type="ECO:0000256" key="2">
    <source>
        <dbReference type="ARBA" id="ARBA00022676"/>
    </source>
</evidence>
<evidence type="ECO:0000256" key="1">
    <source>
        <dbReference type="ARBA" id="ARBA00006739"/>
    </source>
</evidence>
<evidence type="ECO:0000313" key="5">
    <source>
        <dbReference type="EMBL" id="QNH61110.1"/>
    </source>
</evidence>
<accession>A0A7G7W417</accession>
<protein>
    <submittedName>
        <fullName evidence="5">Glycosyltransferase family 2 protein</fullName>
    </submittedName>
</protein>